<dbReference type="InterPro" id="IPR029058">
    <property type="entry name" value="AB_hydrolase_fold"/>
</dbReference>
<dbReference type="Gene3D" id="3.40.50.1820">
    <property type="entry name" value="alpha/beta hydrolase"/>
    <property type="match status" value="1"/>
</dbReference>
<dbReference type="STRING" id="1802521.A2893_02055"/>
<organism evidence="1 2">
    <name type="scientific">Candidatus Woesebacteria bacterium RIFCSPLOWO2_01_FULL_39_25</name>
    <dbReference type="NCBI Taxonomy" id="1802521"/>
    <lineage>
        <taxon>Bacteria</taxon>
        <taxon>Candidatus Woeseibacteriota</taxon>
    </lineage>
</organism>
<dbReference type="Proteomes" id="UP000176725">
    <property type="component" value="Unassembled WGS sequence"/>
</dbReference>
<dbReference type="AlphaFoldDB" id="A0A1F8BI54"/>
<evidence type="ECO:0000313" key="2">
    <source>
        <dbReference type="Proteomes" id="UP000176725"/>
    </source>
</evidence>
<reference evidence="1 2" key="1">
    <citation type="journal article" date="2016" name="Nat. Commun.">
        <title>Thousands of microbial genomes shed light on interconnected biogeochemical processes in an aquifer system.</title>
        <authorList>
            <person name="Anantharaman K."/>
            <person name="Brown C.T."/>
            <person name="Hug L.A."/>
            <person name="Sharon I."/>
            <person name="Castelle C.J."/>
            <person name="Probst A.J."/>
            <person name="Thomas B.C."/>
            <person name="Singh A."/>
            <person name="Wilkins M.J."/>
            <person name="Karaoz U."/>
            <person name="Brodie E.L."/>
            <person name="Williams K.H."/>
            <person name="Hubbard S.S."/>
            <person name="Banfield J.F."/>
        </authorList>
    </citation>
    <scope>NUCLEOTIDE SEQUENCE [LARGE SCALE GENOMIC DNA]</scope>
</reference>
<dbReference type="SUPFAM" id="SSF53474">
    <property type="entry name" value="alpha/beta-Hydrolases"/>
    <property type="match status" value="1"/>
</dbReference>
<proteinExistence type="predicted"/>
<sequence>MSKVTLILHGWPQSDLSEHPLYLHLIKSGYEVLVIDLFNSEIVLTPENVVGKVGFLLKNRNLDAIFGISIGGLLLPHVARRYPQAKLVFIASGSYFRPNVVLFRSAIDLLQRKKLFTIASFVLHLPNWLIEFIYQKLNPYQGDEQERIEYLKDMIKNIRLIKGIPNQKEWDIVRFVSRVDNTEILKTLKNESLIINGKHDLLMPQEAGELLHKYLVNSKLIITEGEHFNVFGEKNLKQVDEFLKN</sequence>
<protein>
    <recommendedName>
        <fullName evidence="3">Serine aminopeptidase S33 domain-containing protein</fullName>
    </recommendedName>
</protein>
<gene>
    <name evidence="1" type="ORF">A2893_02055</name>
</gene>
<accession>A0A1F8BI54</accession>
<evidence type="ECO:0000313" key="1">
    <source>
        <dbReference type="EMBL" id="OGM63744.1"/>
    </source>
</evidence>
<dbReference type="EMBL" id="MGHH01000015">
    <property type="protein sequence ID" value="OGM63744.1"/>
    <property type="molecule type" value="Genomic_DNA"/>
</dbReference>
<comment type="caution">
    <text evidence="1">The sequence shown here is derived from an EMBL/GenBank/DDBJ whole genome shotgun (WGS) entry which is preliminary data.</text>
</comment>
<name>A0A1F8BI54_9BACT</name>
<evidence type="ECO:0008006" key="3">
    <source>
        <dbReference type="Google" id="ProtNLM"/>
    </source>
</evidence>